<reference evidence="2" key="1">
    <citation type="journal article" date="2023" name="Science">
        <title>Genome structures resolve the early diversification of teleost fishes.</title>
        <authorList>
            <person name="Parey E."/>
            <person name="Louis A."/>
            <person name="Montfort J."/>
            <person name="Bouchez O."/>
            <person name="Roques C."/>
            <person name="Iampietro C."/>
            <person name="Lluch J."/>
            <person name="Castinel A."/>
            <person name="Donnadieu C."/>
            <person name="Desvignes T."/>
            <person name="Floi Bucao C."/>
            <person name="Jouanno E."/>
            <person name="Wen M."/>
            <person name="Mejri S."/>
            <person name="Dirks R."/>
            <person name="Jansen H."/>
            <person name="Henkel C."/>
            <person name="Chen W.J."/>
            <person name="Zahm M."/>
            <person name="Cabau C."/>
            <person name="Klopp C."/>
            <person name="Thompson A.W."/>
            <person name="Robinson-Rechavi M."/>
            <person name="Braasch I."/>
            <person name="Lecointre G."/>
            <person name="Bobe J."/>
            <person name="Postlethwait J.H."/>
            <person name="Berthelot C."/>
            <person name="Roest Crollius H."/>
            <person name="Guiguen Y."/>
        </authorList>
    </citation>
    <scope>NUCLEOTIDE SEQUENCE</scope>
    <source>
        <strain evidence="2">NC1722</strain>
    </source>
</reference>
<comment type="caution">
    <text evidence="2">The sequence shown here is derived from an EMBL/GenBank/DDBJ whole genome shotgun (WGS) entry which is preliminary data.</text>
</comment>
<feature type="region of interest" description="Disordered" evidence="1">
    <location>
        <begin position="9"/>
        <end position="30"/>
    </location>
</feature>
<name>A0AAD7R7L5_9TELE</name>
<evidence type="ECO:0000313" key="2">
    <source>
        <dbReference type="EMBL" id="KAJ8367750.1"/>
    </source>
</evidence>
<proteinExistence type="predicted"/>
<protein>
    <submittedName>
        <fullName evidence="2">Uncharacterized protein</fullName>
    </submittedName>
</protein>
<accession>A0AAD7R7L5</accession>
<evidence type="ECO:0000256" key="1">
    <source>
        <dbReference type="SAM" id="MobiDB-lite"/>
    </source>
</evidence>
<gene>
    <name evidence="2" type="ORF">AAFF_G00310890</name>
</gene>
<organism evidence="2 3">
    <name type="scientific">Aldrovandia affinis</name>
    <dbReference type="NCBI Taxonomy" id="143900"/>
    <lineage>
        <taxon>Eukaryota</taxon>
        <taxon>Metazoa</taxon>
        <taxon>Chordata</taxon>
        <taxon>Craniata</taxon>
        <taxon>Vertebrata</taxon>
        <taxon>Euteleostomi</taxon>
        <taxon>Actinopterygii</taxon>
        <taxon>Neopterygii</taxon>
        <taxon>Teleostei</taxon>
        <taxon>Notacanthiformes</taxon>
        <taxon>Halosauridae</taxon>
        <taxon>Aldrovandia</taxon>
    </lineage>
</organism>
<evidence type="ECO:0000313" key="3">
    <source>
        <dbReference type="Proteomes" id="UP001221898"/>
    </source>
</evidence>
<dbReference type="EMBL" id="JAINUG010000453">
    <property type="protein sequence ID" value="KAJ8367750.1"/>
    <property type="molecule type" value="Genomic_DNA"/>
</dbReference>
<sequence length="157" mass="16714">MAPAPRIALPLPEDGVRGASGRRARGYRSRDTKTVTALSAAKPGPAVLLMRLSIPLHCGLPVGPPLGGTQKDPYFMAHRARLAADRPPAAGRFCVSPLSGSSADRSLVPSAFPFRIFQRDGGMDSVPPSGRGSQGCSARLLSRADIFDRELRSWVRP</sequence>
<dbReference type="Proteomes" id="UP001221898">
    <property type="component" value="Unassembled WGS sequence"/>
</dbReference>
<dbReference type="AlphaFoldDB" id="A0AAD7R7L5"/>
<keyword evidence="3" id="KW-1185">Reference proteome</keyword>